<keyword evidence="3" id="KW-1185">Reference proteome</keyword>
<evidence type="ECO:0000313" key="2">
    <source>
        <dbReference type="EMBL" id="KAK4006853.1"/>
    </source>
</evidence>
<organism evidence="2 3">
    <name type="scientific">Daphnia magna</name>
    <dbReference type="NCBI Taxonomy" id="35525"/>
    <lineage>
        <taxon>Eukaryota</taxon>
        <taxon>Metazoa</taxon>
        <taxon>Ecdysozoa</taxon>
        <taxon>Arthropoda</taxon>
        <taxon>Crustacea</taxon>
        <taxon>Branchiopoda</taxon>
        <taxon>Diplostraca</taxon>
        <taxon>Cladocera</taxon>
        <taxon>Anomopoda</taxon>
        <taxon>Daphniidae</taxon>
        <taxon>Daphnia</taxon>
    </lineage>
</organism>
<accession>A0ABQ9Z1T1</accession>
<feature type="region of interest" description="Disordered" evidence="1">
    <location>
        <begin position="1"/>
        <end position="28"/>
    </location>
</feature>
<dbReference type="Proteomes" id="UP001234178">
    <property type="component" value="Unassembled WGS sequence"/>
</dbReference>
<comment type="caution">
    <text evidence="2">The sequence shown here is derived from an EMBL/GenBank/DDBJ whole genome shotgun (WGS) entry which is preliminary data.</text>
</comment>
<gene>
    <name evidence="2" type="ORF">OUZ56_012009</name>
</gene>
<feature type="compositionally biased region" description="Basic and acidic residues" evidence="1">
    <location>
        <begin position="302"/>
        <end position="318"/>
    </location>
</feature>
<protein>
    <submittedName>
        <fullName evidence="2">Uncharacterized protein</fullName>
    </submittedName>
</protein>
<dbReference type="EMBL" id="JAOYFB010000002">
    <property type="protein sequence ID" value="KAK4006853.1"/>
    <property type="molecule type" value="Genomic_DNA"/>
</dbReference>
<dbReference type="PANTHER" id="PTHR33194">
    <property type="entry name" value="ZINC KNUCKLE DOMAINCONTAINING PROTEIN"/>
    <property type="match status" value="1"/>
</dbReference>
<feature type="region of interest" description="Disordered" evidence="1">
    <location>
        <begin position="302"/>
        <end position="335"/>
    </location>
</feature>
<sequence length="415" mass="47187">MEEEYIRRGRREGSWVDSSKKGSGDGYRMLTGRLNGDEEESMQIYVQFSVQVSTIHRLVTWWRSKDSGRGKPKGQERDDPAVAASGLTEAFESFDTEIASVDEEKGAENKAEKDAMAVSRLLKFKGPLMFSGKQGEDMENWLDSCESVGDYNRWNNEEKRSNFGMTATAMVPACYGIKHVGTHGGRKRATRSSGRGWICTVWGEKKNRSQNPRINKPPQENFYKVMNLCRQVGPTMTQAMKLDYFFRGLKPNLLEKLWILKPQTCSEFLSAIKLHSEATELAYKRGWAVAMMVAETTRKEVSWGNHMEENGNEERRPGSPDTASRRMKKVEGKSDTMGDLLAENKQQQTEMAALKKISGTGGIKTQEILISHKDRETRDRQTVEQFVISVGKWAILEYSAGRRRKRKRAEKPGWS</sequence>
<name>A0ABQ9Z1T1_9CRUS</name>
<reference evidence="2 3" key="1">
    <citation type="journal article" date="2023" name="Nucleic Acids Res.">
        <title>The hologenome of Daphnia magna reveals possible DNA methylation and microbiome-mediated evolution of the host genome.</title>
        <authorList>
            <person name="Chaturvedi A."/>
            <person name="Li X."/>
            <person name="Dhandapani V."/>
            <person name="Marshall H."/>
            <person name="Kissane S."/>
            <person name="Cuenca-Cambronero M."/>
            <person name="Asole G."/>
            <person name="Calvet F."/>
            <person name="Ruiz-Romero M."/>
            <person name="Marangio P."/>
            <person name="Guigo R."/>
            <person name="Rago D."/>
            <person name="Mirbahai L."/>
            <person name="Eastwood N."/>
            <person name="Colbourne J.K."/>
            <person name="Zhou J."/>
            <person name="Mallon E."/>
            <person name="Orsini L."/>
        </authorList>
    </citation>
    <scope>NUCLEOTIDE SEQUENCE [LARGE SCALE GENOMIC DNA]</scope>
    <source>
        <strain evidence="2">LRV0_1</strain>
    </source>
</reference>
<proteinExistence type="predicted"/>
<evidence type="ECO:0000256" key="1">
    <source>
        <dbReference type="SAM" id="MobiDB-lite"/>
    </source>
</evidence>
<evidence type="ECO:0000313" key="3">
    <source>
        <dbReference type="Proteomes" id="UP001234178"/>
    </source>
</evidence>
<feature type="compositionally biased region" description="Basic and acidic residues" evidence="1">
    <location>
        <begin position="1"/>
        <end position="23"/>
    </location>
</feature>
<dbReference type="PANTHER" id="PTHR33194:SF4">
    <property type="entry name" value="CCHC-TYPE DOMAIN-CONTAINING PROTEIN"/>
    <property type="match status" value="1"/>
</dbReference>